<name>A0A5D4R7J0_9BACI</name>
<keyword evidence="1" id="KW-0472">Membrane</keyword>
<evidence type="ECO:0000313" key="3">
    <source>
        <dbReference type="Proteomes" id="UP000322139"/>
    </source>
</evidence>
<evidence type="ECO:0000313" key="2">
    <source>
        <dbReference type="EMBL" id="TYS46241.1"/>
    </source>
</evidence>
<sequence length="73" mass="8158">MLPVKHFDVFMHAGIGKSEGLSGSGVLNLRIWRFFVWLVGRDGGSVGGYLRVLEYICGIFNIFASFGIYLRLC</sequence>
<gene>
    <name evidence="2" type="ORF">FZD51_16815</name>
</gene>
<feature type="transmembrane region" description="Helical" evidence="1">
    <location>
        <begin position="52"/>
        <end position="72"/>
    </location>
</feature>
<keyword evidence="1" id="KW-1133">Transmembrane helix</keyword>
<protein>
    <submittedName>
        <fullName evidence="2">Uncharacterized protein</fullName>
    </submittedName>
</protein>
<proteinExistence type="predicted"/>
<dbReference type="RefSeq" id="WP_148975827.1">
    <property type="nucleotide sequence ID" value="NZ_VTER01000008.1"/>
</dbReference>
<keyword evidence="1" id="KW-0812">Transmembrane</keyword>
<accession>A0A5D4R7J0</accession>
<evidence type="ECO:0000256" key="1">
    <source>
        <dbReference type="SAM" id="Phobius"/>
    </source>
</evidence>
<comment type="caution">
    <text evidence="2">The sequence shown here is derived from an EMBL/GenBank/DDBJ whole genome shotgun (WGS) entry which is preliminary data.</text>
</comment>
<dbReference type="EMBL" id="VTER01000008">
    <property type="protein sequence ID" value="TYS46241.1"/>
    <property type="molecule type" value="Genomic_DNA"/>
</dbReference>
<organism evidence="2 3">
    <name type="scientific">Bacillus infantis</name>
    <dbReference type="NCBI Taxonomy" id="324767"/>
    <lineage>
        <taxon>Bacteria</taxon>
        <taxon>Bacillati</taxon>
        <taxon>Bacillota</taxon>
        <taxon>Bacilli</taxon>
        <taxon>Bacillales</taxon>
        <taxon>Bacillaceae</taxon>
        <taxon>Bacillus</taxon>
    </lineage>
</organism>
<dbReference type="AlphaFoldDB" id="A0A5D4R7J0"/>
<reference evidence="2 3" key="1">
    <citation type="submission" date="2019-08" db="EMBL/GenBank/DDBJ databases">
        <title>Bacillus genomes from the desert of Cuatro Cienegas, Coahuila.</title>
        <authorList>
            <person name="Olmedo-Alvarez G."/>
        </authorList>
    </citation>
    <scope>NUCLEOTIDE SEQUENCE [LARGE SCALE GENOMIC DNA]</scope>
    <source>
        <strain evidence="2 3">CH446_14T</strain>
    </source>
</reference>
<dbReference type="Proteomes" id="UP000322139">
    <property type="component" value="Unassembled WGS sequence"/>
</dbReference>